<sequence>MHWLSECPTASDDQKAEIRPRMKRLRECIPSQEKTVLLNEELAVPYCADTGADRTAISKQHVTQLLRSDTSTKVTPLDTPTVHVAVGDHEVISTHFVRLRLRLNTAAGPVGLQEPVDCLIIECDEPEFILGRDEGEDEGEEDLQDDLPSISLSSTDKDLQDALERIISSALDQGFPSHLEQQLRAIVFKHDIWRLELGNDPPANVEALRIRLKDGARAVKSKPRPYPPAPLG</sequence>
<proteinExistence type="predicted"/>
<reference evidence="2 3" key="2">
    <citation type="submission" date="2013-11" db="EMBL/GenBank/DDBJ databases">
        <title>The Genome Sequence of Phytophthora parasitica INRA-310.</title>
        <authorList>
            <consortium name="The Broad Institute Genomics Platform"/>
            <person name="Russ C."/>
            <person name="Tyler B."/>
            <person name="Panabieres F."/>
            <person name="Shan W."/>
            <person name="Tripathy S."/>
            <person name="Grunwald N."/>
            <person name="Machado M."/>
            <person name="Johnson C.S."/>
            <person name="Arredondo F."/>
            <person name="Hong C."/>
            <person name="Coffey M."/>
            <person name="Young S.K."/>
            <person name="Zeng Q."/>
            <person name="Gargeya S."/>
            <person name="Fitzgerald M."/>
            <person name="Abouelleil A."/>
            <person name="Alvarado L."/>
            <person name="Chapman S.B."/>
            <person name="Gainer-Dewar J."/>
            <person name="Goldberg J."/>
            <person name="Griggs A."/>
            <person name="Gujja S."/>
            <person name="Hansen M."/>
            <person name="Howarth C."/>
            <person name="Imamovic A."/>
            <person name="Ireland A."/>
            <person name="Larimer J."/>
            <person name="McCowan C."/>
            <person name="Murphy C."/>
            <person name="Pearson M."/>
            <person name="Poon T.W."/>
            <person name="Priest M."/>
            <person name="Roberts A."/>
            <person name="Saif S."/>
            <person name="Shea T."/>
            <person name="Sykes S."/>
            <person name="Wortman J."/>
            <person name="Nusbaum C."/>
            <person name="Birren B."/>
        </authorList>
    </citation>
    <scope>NUCLEOTIDE SEQUENCE [LARGE SCALE GENOMIC DNA]</scope>
    <source>
        <strain evidence="2 3">INRA-310</strain>
    </source>
</reference>
<protein>
    <recommendedName>
        <fullName evidence="1">Peptidase A2 domain-containing protein</fullName>
    </recommendedName>
</protein>
<feature type="domain" description="Peptidase A2" evidence="1">
    <location>
        <begin position="44"/>
        <end position="134"/>
    </location>
</feature>
<dbReference type="RefSeq" id="XP_008889869.1">
    <property type="nucleotide sequence ID" value="XM_008891621.1"/>
</dbReference>
<dbReference type="VEuPathDB" id="FungiDB:PPTG_00243"/>
<dbReference type="GeneID" id="20170629"/>
<dbReference type="GO" id="GO:0004190">
    <property type="term" value="F:aspartic-type endopeptidase activity"/>
    <property type="evidence" value="ECO:0007669"/>
    <property type="project" value="InterPro"/>
</dbReference>
<gene>
    <name evidence="2" type="ORF">PPTG_00243</name>
</gene>
<dbReference type="Proteomes" id="UP000018817">
    <property type="component" value="Unassembled WGS sequence"/>
</dbReference>
<reference evidence="3" key="1">
    <citation type="submission" date="2011-12" db="EMBL/GenBank/DDBJ databases">
        <authorList>
            <consortium name="The Broad Institute Genome Sequencing Platform"/>
            <person name="Russ C."/>
            <person name="Tyler B."/>
            <person name="Panabieres F."/>
            <person name="Shan W."/>
            <person name="Tripathy S."/>
            <person name="Grunwald N."/>
            <person name="Machado M."/>
            <person name="Young S.K."/>
            <person name="Zeng Q."/>
            <person name="Gargeya S."/>
            <person name="Fitzgerald M."/>
            <person name="Haas B."/>
            <person name="Abouelleil A."/>
            <person name="Alvarado L."/>
            <person name="Arachchi H.M."/>
            <person name="Berlin A."/>
            <person name="Chapman S.B."/>
            <person name="Gearin G."/>
            <person name="Goldberg J."/>
            <person name="Griggs A."/>
            <person name="Gujja S."/>
            <person name="Hansen M."/>
            <person name="Heiman D."/>
            <person name="Howarth C."/>
            <person name="Larimer J."/>
            <person name="Lui A."/>
            <person name="MacDonald P.J.P."/>
            <person name="McCowen C."/>
            <person name="Montmayeur A."/>
            <person name="Murphy C."/>
            <person name="Neiman D."/>
            <person name="Pearson M."/>
            <person name="Priest M."/>
            <person name="Roberts A."/>
            <person name="Saif S."/>
            <person name="Shea T."/>
            <person name="Sisk P."/>
            <person name="Stolte C."/>
            <person name="Sykes S."/>
            <person name="Wortman J."/>
            <person name="Nusbaum C."/>
            <person name="Birren B."/>
        </authorList>
    </citation>
    <scope>NUCLEOTIDE SEQUENCE [LARGE SCALE GENOMIC DNA]</scope>
    <source>
        <strain evidence="3">INRA-310</strain>
    </source>
</reference>
<dbReference type="PROSITE" id="PS50175">
    <property type="entry name" value="ASP_PROT_RETROV"/>
    <property type="match status" value="1"/>
</dbReference>
<evidence type="ECO:0000313" key="3">
    <source>
        <dbReference type="Proteomes" id="UP000018817"/>
    </source>
</evidence>
<dbReference type="OMA" id="CDEPEFI"/>
<dbReference type="GO" id="GO:0006508">
    <property type="term" value="P:proteolysis"/>
    <property type="evidence" value="ECO:0007669"/>
    <property type="project" value="InterPro"/>
</dbReference>
<dbReference type="EMBL" id="KI669561">
    <property type="protein sequence ID" value="ETN23706.1"/>
    <property type="molecule type" value="Genomic_DNA"/>
</dbReference>
<dbReference type="InterPro" id="IPR001995">
    <property type="entry name" value="Peptidase_A2_cat"/>
</dbReference>
<evidence type="ECO:0000259" key="1">
    <source>
        <dbReference type="PROSITE" id="PS50175"/>
    </source>
</evidence>
<evidence type="ECO:0000313" key="2">
    <source>
        <dbReference type="EMBL" id="ETN23706.1"/>
    </source>
</evidence>
<dbReference type="AlphaFoldDB" id="W2REN7"/>
<name>W2REN7_PHYN3</name>
<accession>W2REN7</accession>
<organism evidence="2 3">
    <name type="scientific">Phytophthora nicotianae (strain INRA-310)</name>
    <name type="common">Phytophthora parasitica</name>
    <dbReference type="NCBI Taxonomy" id="761204"/>
    <lineage>
        <taxon>Eukaryota</taxon>
        <taxon>Sar</taxon>
        <taxon>Stramenopiles</taxon>
        <taxon>Oomycota</taxon>
        <taxon>Peronosporomycetes</taxon>
        <taxon>Peronosporales</taxon>
        <taxon>Peronosporaceae</taxon>
        <taxon>Phytophthora</taxon>
    </lineage>
</organism>